<dbReference type="PANTHER" id="PTHR19256">
    <property type="entry name" value="T-CELL RECEPTOR GAMMA CHAIN"/>
    <property type="match status" value="1"/>
</dbReference>
<dbReference type="InterPro" id="IPR051117">
    <property type="entry name" value="TRG_var/const_region"/>
</dbReference>
<evidence type="ECO:0000259" key="4">
    <source>
        <dbReference type="PROSITE" id="PS50835"/>
    </source>
</evidence>
<evidence type="ECO:0000256" key="1">
    <source>
        <dbReference type="ARBA" id="ARBA00023170"/>
    </source>
</evidence>
<dbReference type="Pfam" id="PF07686">
    <property type="entry name" value="V-set"/>
    <property type="match status" value="1"/>
</dbReference>
<dbReference type="InterPro" id="IPR003599">
    <property type="entry name" value="Ig_sub"/>
</dbReference>
<dbReference type="SMART" id="SM00406">
    <property type="entry name" value="IGv"/>
    <property type="match status" value="1"/>
</dbReference>
<dbReference type="GeneTree" id="ENSGT00940000153143"/>
<evidence type="ECO:0000313" key="5">
    <source>
        <dbReference type="Ensembl" id="ENSCPRP00005015699.1"/>
    </source>
</evidence>
<keyword evidence="2" id="KW-0393">Immunoglobulin domain</keyword>
<dbReference type="AlphaFoldDB" id="A0A7M4FY55"/>
<protein>
    <recommendedName>
        <fullName evidence="4">Ig-like domain-containing protein</fullName>
    </recommendedName>
</protein>
<dbReference type="SUPFAM" id="SSF48726">
    <property type="entry name" value="Immunoglobulin"/>
    <property type="match status" value="1"/>
</dbReference>
<dbReference type="Proteomes" id="UP000594220">
    <property type="component" value="Unplaced"/>
</dbReference>
<dbReference type="InterPro" id="IPR013783">
    <property type="entry name" value="Ig-like_fold"/>
</dbReference>
<sequence>LAWNSFILMVSLYLPLFTDGDAQELKQLQISITKQERKTAPIQCHVSGISLDSAYIHWYRQKPGKAPERILYLSSGKPVFDRDSDKGKFEAEKILSDSTCTLTIEQTSKDDAATYYCCADATKNLLSIQRSVSQPVGHDPKVGCKNI</sequence>
<dbReference type="InterPro" id="IPR036179">
    <property type="entry name" value="Ig-like_dom_sf"/>
</dbReference>
<keyword evidence="6" id="KW-1185">Reference proteome</keyword>
<evidence type="ECO:0000256" key="3">
    <source>
        <dbReference type="SAM" id="SignalP"/>
    </source>
</evidence>
<dbReference type="Ensembl" id="ENSCPRT00005018396.1">
    <property type="protein sequence ID" value="ENSCPRP00005015699.1"/>
    <property type="gene ID" value="ENSCPRG00005010987.1"/>
</dbReference>
<organism evidence="5 6">
    <name type="scientific">Crocodylus porosus</name>
    <name type="common">Saltwater crocodile</name>
    <name type="synonym">Estuarine crocodile</name>
    <dbReference type="NCBI Taxonomy" id="8502"/>
    <lineage>
        <taxon>Eukaryota</taxon>
        <taxon>Metazoa</taxon>
        <taxon>Chordata</taxon>
        <taxon>Craniata</taxon>
        <taxon>Vertebrata</taxon>
        <taxon>Euteleostomi</taxon>
        <taxon>Archelosauria</taxon>
        <taxon>Archosauria</taxon>
        <taxon>Crocodylia</taxon>
        <taxon>Longirostres</taxon>
        <taxon>Crocodylidae</taxon>
        <taxon>Crocodylus</taxon>
    </lineage>
</organism>
<feature type="chain" id="PRO_5029847507" description="Ig-like domain-containing protein" evidence="3">
    <location>
        <begin position="23"/>
        <end position="147"/>
    </location>
</feature>
<evidence type="ECO:0000313" key="6">
    <source>
        <dbReference type="Proteomes" id="UP000594220"/>
    </source>
</evidence>
<dbReference type="OMA" id="RFRCILE"/>
<keyword evidence="1" id="KW-0675">Receptor</keyword>
<name>A0A7M4FY55_CROPO</name>
<proteinExistence type="predicted"/>
<feature type="signal peptide" evidence="3">
    <location>
        <begin position="1"/>
        <end position="22"/>
    </location>
</feature>
<dbReference type="InterPro" id="IPR007110">
    <property type="entry name" value="Ig-like_dom"/>
</dbReference>
<dbReference type="Gene3D" id="2.60.40.10">
    <property type="entry name" value="Immunoglobulins"/>
    <property type="match status" value="1"/>
</dbReference>
<dbReference type="PANTHER" id="PTHR19256:SF44">
    <property type="entry name" value="T CELL RECEPTOR GAMMA VARIABLE 9"/>
    <property type="match status" value="1"/>
</dbReference>
<keyword evidence="3" id="KW-0732">Signal</keyword>
<reference evidence="5" key="2">
    <citation type="submission" date="2025-09" db="UniProtKB">
        <authorList>
            <consortium name="Ensembl"/>
        </authorList>
    </citation>
    <scope>IDENTIFICATION</scope>
</reference>
<reference evidence="5" key="1">
    <citation type="submission" date="2025-08" db="UniProtKB">
        <authorList>
            <consortium name="Ensembl"/>
        </authorList>
    </citation>
    <scope>IDENTIFICATION</scope>
</reference>
<dbReference type="SMART" id="SM00409">
    <property type="entry name" value="IG"/>
    <property type="match status" value="1"/>
</dbReference>
<dbReference type="InterPro" id="IPR013106">
    <property type="entry name" value="Ig_V-set"/>
</dbReference>
<dbReference type="PROSITE" id="PS50835">
    <property type="entry name" value="IG_LIKE"/>
    <property type="match status" value="1"/>
</dbReference>
<feature type="domain" description="Ig-like" evidence="4">
    <location>
        <begin position="15"/>
        <end position="133"/>
    </location>
</feature>
<evidence type="ECO:0000256" key="2">
    <source>
        <dbReference type="ARBA" id="ARBA00023319"/>
    </source>
</evidence>
<accession>A0A7M4FY55</accession>